<sequence>MPSLETDNEQGDIATRTLQGSIYTITAAIITLI</sequence>
<name>A0A3B0VXC7_9ZZZZ</name>
<protein>
    <submittedName>
        <fullName evidence="1">Uncharacterized protein</fullName>
    </submittedName>
</protein>
<reference evidence="1" key="1">
    <citation type="submission" date="2018-06" db="EMBL/GenBank/DDBJ databases">
        <authorList>
            <person name="Zhirakovskaya E."/>
        </authorList>
    </citation>
    <scope>NUCLEOTIDE SEQUENCE</scope>
</reference>
<dbReference type="EMBL" id="UOEU01000610">
    <property type="protein sequence ID" value="VAW36044.1"/>
    <property type="molecule type" value="Genomic_DNA"/>
</dbReference>
<gene>
    <name evidence="1" type="ORF">MNBD_CHLOROFLEXI01-4571</name>
</gene>
<proteinExistence type="predicted"/>
<accession>A0A3B0VXC7</accession>
<organism evidence="1">
    <name type="scientific">hydrothermal vent metagenome</name>
    <dbReference type="NCBI Taxonomy" id="652676"/>
    <lineage>
        <taxon>unclassified sequences</taxon>
        <taxon>metagenomes</taxon>
        <taxon>ecological metagenomes</taxon>
    </lineage>
</organism>
<dbReference type="AlphaFoldDB" id="A0A3B0VXC7"/>
<evidence type="ECO:0000313" key="1">
    <source>
        <dbReference type="EMBL" id="VAW36044.1"/>
    </source>
</evidence>
<feature type="non-terminal residue" evidence="1">
    <location>
        <position position="33"/>
    </location>
</feature>